<evidence type="ECO:0000313" key="7">
    <source>
        <dbReference type="Proteomes" id="UP001417504"/>
    </source>
</evidence>
<feature type="domain" description="Serpin" evidence="5">
    <location>
        <begin position="17"/>
        <end position="384"/>
    </location>
</feature>
<name>A0AAP0K5B6_9MAGN</name>
<evidence type="ECO:0000313" key="6">
    <source>
        <dbReference type="EMBL" id="KAK9145439.1"/>
    </source>
</evidence>
<dbReference type="PANTHER" id="PTHR11461:SF211">
    <property type="entry name" value="GH10112P-RELATED"/>
    <property type="match status" value="1"/>
</dbReference>
<dbReference type="Pfam" id="PF00079">
    <property type="entry name" value="Serpin"/>
    <property type="match status" value="1"/>
</dbReference>
<dbReference type="GO" id="GO:0004867">
    <property type="term" value="F:serine-type endopeptidase inhibitor activity"/>
    <property type="evidence" value="ECO:0007669"/>
    <property type="project" value="UniProtKB-KW"/>
</dbReference>
<dbReference type="PANTHER" id="PTHR11461">
    <property type="entry name" value="SERINE PROTEASE INHIBITOR, SERPIN"/>
    <property type="match status" value="1"/>
</dbReference>
<dbReference type="Gene3D" id="2.30.39.10">
    <property type="entry name" value="Alpha-1-antitrypsin, domain 1"/>
    <property type="match status" value="1"/>
</dbReference>
<dbReference type="InterPro" id="IPR023796">
    <property type="entry name" value="Serpin_dom"/>
</dbReference>
<dbReference type="InterPro" id="IPR000215">
    <property type="entry name" value="Serpin_fam"/>
</dbReference>
<dbReference type="AlphaFoldDB" id="A0AAP0K5B6"/>
<keyword evidence="3" id="KW-0722">Serine protease inhibitor</keyword>
<dbReference type="EMBL" id="JBBNAE010000002">
    <property type="protein sequence ID" value="KAK9145439.1"/>
    <property type="molecule type" value="Genomic_DNA"/>
</dbReference>
<accession>A0AAP0K5B6</accession>
<dbReference type="Gene3D" id="3.30.497.10">
    <property type="entry name" value="Antithrombin, subunit I, domain 2"/>
    <property type="match status" value="1"/>
</dbReference>
<organism evidence="6 7">
    <name type="scientific">Stephania japonica</name>
    <dbReference type="NCBI Taxonomy" id="461633"/>
    <lineage>
        <taxon>Eukaryota</taxon>
        <taxon>Viridiplantae</taxon>
        <taxon>Streptophyta</taxon>
        <taxon>Embryophyta</taxon>
        <taxon>Tracheophyta</taxon>
        <taxon>Spermatophyta</taxon>
        <taxon>Magnoliopsida</taxon>
        <taxon>Ranunculales</taxon>
        <taxon>Menispermaceae</taxon>
        <taxon>Menispermoideae</taxon>
        <taxon>Cissampelideae</taxon>
        <taxon>Stephania</taxon>
    </lineage>
</organism>
<dbReference type="PROSITE" id="PS00284">
    <property type="entry name" value="SERPIN"/>
    <property type="match status" value="1"/>
</dbReference>
<evidence type="ECO:0000259" key="5">
    <source>
        <dbReference type="SMART" id="SM00093"/>
    </source>
</evidence>
<dbReference type="GO" id="GO:0005615">
    <property type="term" value="C:extracellular space"/>
    <property type="evidence" value="ECO:0007669"/>
    <property type="project" value="InterPro"/>
</dbReference>
<keyword evidence="7" id="KW-1185">Reference proteome</keyword>
<proteinExistence type="inferred from homology"/>
<dbReference type="SUPFAM" id="SSF56574">
    <property type="entry name" value="Serpins"/>
    <property type="match status" value="1"/>
</dbReference>
<reference evidence="6 7" key="1">
    <citation type="submission" date="2024-01" db="EMBL/GenBank/DDBJ databases">
        <title>Genome assemblies of Stephania.</title>
        <authorList>
            <person name="Yang L."/>
        </authorList>
    </citation>
    <scope>NUCLEOTIDE SEQUENCE [LARGE SCALE GENOMIC DNA]</scope>
    <source>
        <strain evidence="6">QJT</strain>
        <tissue evidence="6">Leaf</tissue>
    </source>
</reference>
<dbReference type="InterPro" id="IPR023795">
    <property type="entry name" value="Serpin_CS"/>
</dbReference>
<dbReference type="SMART" id="SM00093">
    <property type="entry name" value="SERPIN"/>
    <property type="match status" value="1"/>
</dbReference>
<dbReference type="CDD" id="cd02043">
    <property type="entry name" value="serpinP_plants"/>
    <property type="match status" value="1"/>
</dbReference>
<comment type="caution">
    <text evidence="6">The sequence shown here is derived from an EMBL/GenBank/DDBJ whole genome shotgun (WGS) entry which is preliminary data.</text>
</comment>
<sequence length="387" mass="42625">MGMNNKELITHQTHLSLQLTKRLLSKEAKKSNLVYSPLSINVVLSLIAAGSSGQTLDQLHSFLGSKSNNHLNTFASELVSFVLADGSVSGGPLLSFANSVWIEKSLSIKPSFSEVVHNVYKATAKPVDFVNKAAEVTNEVNSWVESETRGLIKELLPPGSVDSFTRLVLANALYFKGSWDEKFEASSTKEHDFHLLNGSSVQVPFMTSEKQQYIGAFDGFKVLGLPYEQGNDKSRQFFMYLYLPDAKDGLHSLVEKLGSEPGFLDRHLPGQKVEVGEFRIPKFKIEFGFEGSDVLRSLGLDLLFSGGLTEMVEYSPCLYVSGIFHKAFIEIDEEGAEAGASTGAVVSYRSARWPMDFVADHPFLFLIREGKTGAVLFIGHVLNPAQE</sequence>
<evidence type="ECO:0000256" key="3">
    <source>
        <dbReference type="ARBA" id="ARBA00022900"/>
    </source>
</evidence>
<evidence type="ECO:0000256" key="1">
    <source>
        <dbReference type="ARBA" id="ARBA00009500"/>
    </source>
</evidence>
<dbReference type="Proteomes" id="UP001417504">
    <property type="component" value="Unassembled WGS sequence"/>
</dbReference>
<gene>
    <name evidence="6" type="ORF">Sjap_005342</name>
</gene>
<evidence type="ECO:0000256" key="4">
    <source>
        <dbReference type="RuleBase" id="RU000411"/>
    </source>
</evidence>
<evidence type="ECO:0000256" key="2">
    <source>
        <dbReference type="ARBA" id="ARBA00022690"/>
    </source>
</evidence>
<dbReference type="FunFam" id="3.30.497.10:FF:000012">
    <property type="entry name" value="Predicted protein"/>
    <property type="match status" value="1"/>
</dbReference>
<keyword evidence="2" id="KW-0646">Protease inhibitor</keyword>
<comment type="similarity">
    <text evidence="1 4">Belongs to the serpin family.</text>
</comment>
<dbReference type="InterPro" id="IPR036186">
    <property type="entry name" value="Serpin_sf"/>
</dbReference>
<dbReference type="InterPro" id="IPR042185">
    <property type="entry name" value="Serpin_sf_2"/>
</dbReference>
<protein>
    <recommendedName>
        <fullName evidence="5">Serpin domain-containing protein</fullName>
    </recommendedName>
</protein>
<dbReference type="InterPro" id="IPR042178">
    <property type="entry name" value="Serpin_sf_1"/>
</dbReference>